<feature type="region of interest" description="Disordered" evidence="1">
    <location>
        <begin position="1031"/>
        <end position="1089"/>
    </location>
</feature>
<dbReference type="Proteomes" id="UP000038009">
    <property type="component" value="Unassembled WGS sequence"/>
</dbReference>
<feature type="region of interest" description="Disordered" evidence="1">
    <location>
        <begin position="377"/>
        <end position="416"/>
    </location>
</feature>
<feature type="compositionally biased region" description="Polar residues" evidence="1">
    <location>
        <begin position="631"/>
        <end position="649"/>
    </location>
</feature>
<name>A0A0N1PFF5_LEPSE</name>
<dbReference type="InterPro" id="IPR013083">
    <property type="entry name" value="Znf_RING/FYVE/PHD"/>
</dbReference>
<feature type="compositionally biased region" description="Polar residues" evidence="1">
    <location>
        <begin position="1049"/>
        <end position="1067"/>
    </location>
</feature>
<feature type="compositionally biased region" description="Basic and acidic residues" evidence="1">
    <location>
        <begin position="236"/>
        <end position="252"/>
    </location>
</feature>
<evidence type="ECO:0000313" key="3">
    <source>
        <dbReference type="Proteomes" id="UP000038009"/>
    </source>
</evidence>
<dbReference type="VEuPathDB" id="TriTrypDB:Lsey_0003_0570"/>
<feature type="compositionally biased region" description="Low complexity" evidence="1">
    <location>
        <begin position="156"/>
        <end position="167"/>
    </location>
</feature>
<feature type="region of interest" description="Disordered" evidence="1">
    <location>
        <begin position="915"/>
        <end position="957"/>
    </location>
</feature>
<feature type="region of interest" description="Disordered" evidence="1">
    <location>
        <begin position="527"/>
        <end position="740"/>
    </location>
</feature>
<feature type="compositionally biased region" description="Low complexity" evidence="1">
    <location>
        <begin position="919"/>
        <end position="938"/>
    </location>
</feature>
<feature type="region of interest" description="Disordered" evidence="1">
    <location>
        <begin position="153"/>
        <end position="173"/>
    </location>
</feature>
<sequence length="1185" mass="124636">MLSMFKDKKGFSVLFRNAERDSAAPSLPADIDATVRRSSRVSDTVGRYTGGSDVAQPQCQRCSKRFSASEEDQNEEQSCCRRCGYPTCPQCREPVTGTPPWVCCVCDGPKSFMWLLEKTKMGPRLVSKIVEFCDPRGQRLMRSMLRFTLQQYRAVSSPRPSRTTTHTPGEREAGCTGLNTVSANQGNLHRPSPYAHPKHASLLRPASRLSATEGKAAVVEKENFPLMLSGAVEVSESPRRPHGSEALRRDDAVFTVEYSPEPDRHVREEWEESRAGSNKDSAHPLPPPQQQPILGAEDRCTAVQDIYRASDINTMSRSTLVSLLSTEEASVSPHVRPSGHSAFQREVPHQLPPNNARNKNSDTVKLNAHETEAATLNLDAATMPVASSGQPGRFGRSSSPASSGSCRSESPAPRFPSFAQFLDDRAAVGAGQTHLPRESDVLVTVSPDSSEGGEKRNSNVIELCGTRSSRLTIKSSNNNKGGFRTPRSTLSGTPRSTAASASRRQERRISGLSGDFTPTRVLDLSAARATVRRGSSSRRRSTRGSLAEMPAPHLYCGGGGIGRRSGQIGDSPFMHDLPSQFGGGGGGSGSRVASARGQMRRQHAPLVTRTAGRVLGSGGGGAHDPRARLVRQNSRTVTPLQRTPSNNGRLQRIPSGSHMMARTNSSTAQFARKNSSTTRGAAFGRANSGTAQLTRMPSSRTRLAGLPLSPNGRVQPRTEPTKLARTASASSGLPRSRAEAPAARAALERTQSRYGLVGQVSPLKRTASHVSPGGPSPFSRLNSTSNFTRSATATAGFIRTNSASVFGRGAVAGASSSTNKGPMHQRPHSASSNAFARTATGTYLQSGGGRYGVTPRTRPAGLASRPATVSKMACAGHRDEGGVVSNGDHALTSARKKTPINRAGAASPLHRTNTAMRNRTPTATGGRPPTPTGFTRTATKPRNFERQPSHPLRNPQEKWQRQATGGARTMVDPAPALVGVARRKAAGGAAGQHHVPSAMSRTNSAVSAAATPRTPRLYIISSVSTASTPAAASHNVNSGVHGGGARPVLSSSGASSPQTRSTRTSLTIGRASATRASDGGGMLSPMSTPIVKAPSDAALAGRTSAPRRRPGIAVGGAAAAAKKIGTGPAAADTAGGRSGGTFTRLGTGTRSGTVATNGASREARTRINAAPSPGNFTRFNSRPVA</sequence>
<keyword evidence="3" id="KW-1185">Reference proteome</keyword>
<feature type="compositionally biased region" description="Low complexity" evidence="1">
    <location>
        <begin position="1126"/>
        <end position="1153"/>
    </location>
</feature>
<reference evidence="2 3" key="1">
    <citation type="journal article" date="2015" name="PLoS Pathog.">
        <title>Leptomonas seymouri: Adaptations to the Dixenous Life Cycle Analyzed by Genome Sequencing, Transcriptome Profiling and Co-infection with Leishmania donovani.</title>
        <authorList>
            <person name="Kraeva N."/>
            <person name="Butenko A."/>
            <person name="Hlavacova J."/>
            <person name="Kostygov A."/>
            <person name="Myskova J."/>
            <person name="Grybchuk D."/>
            <person name="Lestinova T."/>
            <person name="Votypka J."/>
            <person name="Volf P."/>
            <person name="Opperdoes F."/>
            <person name="Flegontov P."/>
            <person name="Lukes J."/>
            <person name="Yurchenko V."/>
        </authorList>
    </citation>
    <scope>NUCLEOTIDE SEQUENCE [LARGE SCALE GENOMIC DNA]</scope>
    <source>
        <strain evidence="2 3">ATCC 30220</strain>
    </source>
</reference>
<dbReference type="OrthoDB" id="273729at2759"/>
<feature type="compositionally biased region" description="Polar residues" evidence="1">
    <location>
        <begin position="662"/>
        <end position="679"/>
    </location>
</feature>
<organism evidence="2 3">
    <name type="scientific">Leptomonas seymouri</name>
    <dbReference type="NCBI Taxonomy" id="5684"/>
    <lineage>
        <taxon>Eukaryota</taxon>
        <taxon>Discoba</taxon>
        <taxon>Euglenozoa</taxon>
        <taxon>Kinetoplastea</taxon>
        <taxon>Metakinetoplastina</taxon>
        <taxon>Trypanosomatida</taxon>
        <taxon>Trypanosomatidae</taxon>
        <taxon>Leishmaniinae</taxon>
        <taxon>Leptomonas</taxon>
    </lineage>
</organism>
<dbReference type="Gene3D" id="3.30.40.10">
    <property type="entry name" value="Zinc/RING finger domain, C3HC4 (zinc finger)"/>
    <property type="match status" value="1"/>
</dbReference>
<evidence type="ECO:0000256" key="1">
    <source>
        <dbReference type="SAM" id="MobiDB-lite"/>
    </source>
</evidence>
<protein>
    <recommendedName>
        <fullName evidence="4">FYVE-type domain-containing protein</fullName>
    </recommendedName>
</protein>
<feature type="region of interest" description="Disordered" evidence="1">
    <location>
        <begin position="1126"/>
        <end position="1162"/>
    </location>
</feature>
<feature type="compositionally biased region" description="Low complexity" evidence="1">
    <location>
        <begin position="391"/>
        <end position="411"/>
    </location>
</feature>
<feature type="region of interest" description="Disordered" evidence="1">
    <location>
        <begin position="432"/>
        <end position="514"/>
    </location>
</feature>
<feature type="region of interest" description="Disordered" evidence="1">
    <location>
        <begin position="235"/>
        <end position="294"/>
    </location>
</feature>
<comment type="caution">
    <text evidence="2">The sequence shown here is derived from an EMBL/GenBank/DDBJ whole genome shotgun (WGS) entry which is preliminary data.</text>
</comment>
<dbReference type="OMA" id="YSPESKW"/>
<dbReference type="CDD" id="cd00065">
    <property type="entry name" value="FYVE_like_SF"/>
    <property type="match status" value="1"/>
</dbReference>
<evidence type="ECO:0000313" key="2">
    <source>
        <dbReference type="EMBL" id="KPI90664.1"/>
    </source>
</evidence>
<feature type="region of interest" description="Disordered" evidence="1">
    <location>
        <begin position="842"/>
        <end position="866"/>
    </location>
</feature>
<dbReference type="EMBL" id="LJSK01000003">
    <property type="protein sequence ID" value="KPI90664.1"/>
    <property type="molecule type" value="Genomic_DNA"/>
</dbReference>
<evidence type="ECO:0008006" key="4">
    <source>
        <dbReference type="Google" id="ProtNLM"/>
    </source>
</evidence>
<dbReference type="InterPro" id="IPR011011">
    <property type="entry name" value="Znf_FYVE_PHD"/>
</dbReference>
<feature type="compositionally biased region" description="Polar residues" evidence="1">
    <location>
        <begin position="687"/>
        <end position="701"/>
    </location>
</feature>
<dbReference type="SUPFAM" id="SSF57903">
    <property type="entry name" value="FYVE/PHD zinc finger"/>
    <property type="match status" value="1"/>
</dbReference>
<dbReference type="AlphaFoldDB" id="A0A0N1PFF5"/>
<gene>
    <name evidence="2" type="ORF">ABL78_0260</name>
</gene>
<accession>A0A0N1PFF5</accession>
<proteinExistence type="predicted"/>
<feature type="compositionally biased region" description="Polar residues" evidence="1">
    <location>
        <begin position="466"/>
        <end position="502"/>
    </location>
</feature>
<feature type="compositionally biased region" description="Basic and acidic residues" evidence="1">
    <location>
        <begin position="261"/>
        <end position="274"/>
    </location>
</feature>